<dbReference type="AlphaFoldDB" id="A0A7K1J6S8"/>
<evidence type="ECO:0000259" key="7">
    <source>
        <dbReference type="Pfam" id="PF01120"/>
    </source>
</evidence>
<comment type="caution">
    <text evidence="8">The sequence shown here is derived from an EMBL/GenBank/DDBJ whole genome shotgun (WGS) entry which is preliminary data.</text>
</comment>
<dbReference type="GO" id="GO:0005764">
    <property type="term" value="C:lysosome"/>
    <property type="evidence" value="ECO:0007669"/>
    <property type="project" value="TreeGrafter"/>
</dbReference>
<dbReference type="InterPro" id="IPR000933">
    <property type="entry name" value="Glyco_hydro_29"/>
</dbReference>
<sequence length="497" mass="56362">MTNIAAVERTISSGPYSEDWASLARHTNPSWFADAKFGIFTHWGLYSVPEYRNEWYSRNMYIRDYPEFAHHVNTYGKHGEFGYKDFIPMFTAPHFDANEWCELFANAGAKYIMPVSEHHDGFQMYRSELSRWNSFDMGPHRDVLGELKNAAHAHNLHFATSNHRAEHWWFMGHGREFESDVREPMARGDFYWPAATPEPNEFDIDSTPAPSPEFLDDWLARNVEIIDNYAPELLYFDWWVQHRAFRPYLRKLTAYYYNRMAQRGLDAAICYKYDALAWGAGIVDVERGGFADATPFVWQTDTAIARNSWSYTDSLDYKSLPELIIALIDAVSKNGNLLLNVGPRADGAIAEHDRGLLAGIGDWLRANGAGIYGSRPWRVSAEGPTVQNAGMFADQEETAWTAQDWRFTARDGSIYCFCLNPGEARELVCANFAGFDGEHKPPFNGVIEGVEQLGVGAVPFGRATDGLHIREFVTTRCGSEYAGTQNALPMGFRLQIG</sequence>
<keyword evidence="6" id="KW-0326">Glycosidase</keyword>
<dbReference type="PANTHER" id="PTHR10030:SF37">
    <property type="entry name" value="ALPHA-L-FUCOSIDASE-RELATED"/>
    <property type="match status" value="1"/>
</dbReference>
<dbReference type="PRINTS" id="PR00741">
    <property type="entry name" value="GLHYDRLASE29"/>
</dbReference>
<keyword evidence="9" id="KW-1185">Reference proteome</keyword>
<keyword evidence="5" id="KW-0378">Hydrolase</keyword>
<dbReference type="InterPro" id="IPR057739">
    <property type="entry name" value="Glyco_hydro_29_N"/>
</dbReference>
<dbReference type="Pfam" id="PF01120">
    <property type="entry name" value="Alpha_L_fucos"/>
    <property type="match status" value="1"/>
</dbReference>
<dbReference type="InterPro" id="IPR016286">
    <property type="entry name" value="FUC_metazoa-typ"/>
</dbReference>
<organism evidence="8 9">
    <name type="scientific">Bifidobacterium canis</name>
    <dbReference type="NCBI Taxonomy" id="2610880"/>
    <lineage>
        <taxon>Bacteria</taxon>
        <taxon>Bacillati</taxon>
        <taxon>Actinomycetota</taxon>
        <taxon>Actinomycetes</taxon>
        <taxon>Bifidobacteriales</taxon>
        <taxon>Bifidobacteriaceae</taxon>
        <taxon>Bifidobacterium</taxon>
    </lineage>
</organism>
<evidence type="ECO:0000256" key="6">
    <source>
        <dbReference type="ARBA" id="ARBA00023295"/>
    </source>
</evidence>
<dbReference type="GO" id="GO:0006004">
    <property type="term" value="P:fucose metabolic process"/>
    <property type="evidence" value="ECO:0007669"/>
    <property type="project" value="InterPro"/>
</dbReference>
<protein>
    <recommendedName>
        <fullName evidence="3">alpha-L-fucosidase</fullName>
        <ecNumber evidence="3">3.2.1.51</ecNumber>
    </recommendedName>
</protein>
<dbReference type="GO" id="GO:0004560">
    <property type="term" value="F:alpha-L-fucosidase activity"/>
    <property type="evidence" value="ECO:0007669"/>
    <property type="project" value="InterPro"/>
</dbReference>
<comment type="similarity">
    <text evidence="2">Belongs to the glycosyl hydrolase 29 family.</text>
</comment>
<name>A0A7K1J6S8_9BIFI</name>
<comment type="function">
    <text evidence="1">Alpha-L-fucosidase is responsible for hydrolyzing the alpha-1,6-linked fucose joined to the reducing-end N-acetylglucosamine of the carbohydrate moieties of glycoproteins.</text>
</comment>
<dbReference type="EMBL" id="WNLP01000009">
    <property type="protein sequence ID" value="MUH60287.1"/>
    <property type="molecule type" value="Genomic_DNA"/>
</dbReference>
<evidence type="ECO:0000256" key="3">
    <source>
        <dbReference type="ARBA" id="ARBA00012662"/>
    </source>
</evidence>
<evidence type="ECO:0000256" key="2">
    <source>
        <dbReference type="ARBA" id="ARBA00007951"/>
    </source>
</evidence>
<evidence type="ECO:0000313" key="8">
    <source>
        <dbReference type="EMBL" id="MUH60287.1"/>
    </source>
</evidence>
<keyword evidence="4" id="KW-0732">Signal</keyword>
<dbReference type="SMART" id="SM00812">
    <property type="entry name" value="Alpha_L_fucos"/>
    <property type="match status" value="1"/>
</dbReference>
<dbReference type="Proteomes" id="UP000487882">
    <property type="component" value="Unassembled WGS sequence"/>
</dbReference>
<dbReference type="InterPro" id="IPR013780">
    <property type="entry name" value="Glyco_hydro_b"/>
</dbReference>
<dbReference type="GO" id="GO:0016139">
    <property type="term" value="P:glycoside catabolic process"/>
    <property type="evidence" value="ECO:0007669"/>
    <property type="project" value="TreeGrafter"/>
</dbReference>
<feature type="domain" description="Glycoside hydrolase family 29 N-terminal" evidence="7">
    <location>
        <begin position="6"/>
        <end position="368"/>
    </location>
</feature>
<dbReference type="PIRSF" id="PIRSF001092">
    <property type="entry name" value="Alpha-L-fucosidase"/>
    <property type="match status" value="1"/>
</dbReference>
<reference evidence="8 9" key="1">
    <citation type="submission" date="2019-09" db="EMBL/GenBank/DDBJ databases">
        <title>Bifidobacterium canis sp. nov., isolated from the digestive tract of German Shepherd dog puppy.</title>
        <authorList>
            <person name="Bunesova V."/>
        </authorList>
    </citation>
    <scope>NUCLEOTIDE SEQUENCE [LARGE SCALE GENOMIC DNA]</scope>
    <source>
        <strain evidence="8 9">GSD1FS</strain>
    </source>
</reference>
<proteinExistence type="inferred from homology"/>
<dbReference type="InterPro" id="IPR017853">
    <property type="entry name" value="GH"/>
</dbReference>
<evidence type="ECO:0000256" key="1">
    <source>
        <dbReference type="ARBA" id="ARBA00004071"/>
    </source>
</evidence>
<accession>A0A7K1J6S8</accession>
<dbReference type="Gene3D" id="3.20.20.80">
    <property type="entry name" value="Glycosidases"/>
    <property type="match status" value="1"/>
</dbReference>
<dbReference type="RefSeq" id="WP_155589124.1">
    <property type="nucleotide sequence ID" value="NZ_WNLP01000009.1"/>
</dbReference>
<dbReference type="EC" id="3.2.1.51" evidence="3"/>
<dbReference type="Gene3D" id="2.60.40.1180">
    <property type="entry name" value="Golgi alpha-mannosidase II"/>
    <property type="match status" value="1"/>
</dbReference>
<evidence type="ECO:0000256" key="5">
    <source>
        <dbReference type="ARBA" id="ARBA00022801"/>
    </source>
</evidence>
<dbReference type="PANTHER" id="PTHR10030">
    <property type="entry name" value="ALPHA-L-FUCOSIDASE"/>
    <property type="match status" value="1"/>
</dbReference>
<dbReference type="SUPFAM" id="SSF51445">
    <property type="entry name" value="(Trans)glycosidases"/>
    <property type="match status" value="1"/>
</dbReference>
<gene>
    <name evidence="8" type="ORF">GSD1FS_1652</name>
</gene>
<evidence type="ECO:0000256" key="4">
    <source>
        <dbReference type="ARBA" id="ARBA00022729"/>
    </source>
</evidence>
<evidence type="ECO:0000313" key="9">
    <source>
        <dbReference type="Proteomes" id="UP000487882"/>
    </source>
</evidence>